<evidence type="ECO:0000313" key="1">
    <source>
        <dbReference type="EMBL" id="KAI4334464.1"/>
    </source>
</evidence>
<reference evidence="1 2" key="1">
    <citation type="journal article" date="2022" name="DNA Res.">
        <title>Chromosomal-level genome assembly of the orchid tree Bauhinia variegata (Leguminosae; Cercidoideae) supports the allotetraploid origin hypothesis of Bauhinia.</title>
        <authorList>
            <person name="Zhong Y."/>
            <person name="Chen Y."/>
            <person name="Zheng D."/>
            <person name="Pang J."/>
            <person name="Liu Y."/>
            <person name="Luo S."/>
            <person name="Meng S."/>
            <person name="Qian L."/>
            <person name="Wei D."/>
            <person name="Dai S."/>
            <person name="Zhou R."/>
        </authorList>
    </citation>
    <scope>NUCLEOTIDE SEQUENCE [LARGE SCALE GENOMIC DNA]</scope>
    <source>
        <strain evidence="1">BV-YZ2020</strain>
    </source>
</reference>
<protein>
    <submittedName>
        <fullName evidence="1">Uncharacterized protein</fullName>
    </submittedName>
</protein>
<dbReference type="Proteomes" id="UP000828941">
    <property type="component" value="Chromosome 7"/>
</dbReference>
<organism evidence="1 2">
    <name type="scientific">Bauhinia variegata</name>
    <name type="common">Purple orchid tree</name>
    <name type="synonym">Phanera variegata</name>
    <dbReference type="NCBI Taxonomy" id="167791"/>
    <lineage>
        <taxon>Eukaryota</taxon>
        <taxon>Viridiplantae</taxon>
        <taxon>Streptophyta</taxon>
        <taxon>Embryophyta</taxon>
        <taxon>Tracheophyta</taxon>
        <taxon>Spermatophyta</taxon>
        <taxon>Magnoliopsida</taxon>
        <taxon>eudicotyledons</taxon>
        <taxon>Gunneridae</taxon>
        <taxon>Pentapetalae</taxon>
        <taxon>rosids</taxon>
        <taxon>fabids</taxon>
        <taxon>Fabales</taxon>
        <taxon>Fabaceae</taxon>
        <taxon>Cercidoideae</taxon>
        <taxon>Cercideae</taxon>
        <taxon>Bauhiniinae</taxon>
        <taxon>Bauhinia</taxon>
    </lineage>
</organism>
<name>A0ACB9NF59_BAUVA</name>
<accession>A0ACB9NF59</accession>
<keyword evidence="2" id="KW-1185">Reference proteome</keyword>
<dbReference type="EMBL" id="CM039432">
    <property type="protein sequence ID" value="KAI4334464.1"/>
    <property type="molecule type" value="Genomic_DNA"/>
</dbReference>
<comment type="caution">
    <text evidence="1">The sequence shown here is derived from an EMBL/GenBank/DDBJ whole genome shotgun (WGS) entry which is preliminary data.</text>
</comment>
<proteinExistence type="predicted"/>
<sequence>MYSPSNSTFLRVAGHLPSPDAAMPTPLPSSAPAPLMHSTSQCPDQLALNEFDSVHDTLSQLNSRWSHNSCSSGCSSYGSPSPLASYRTQRPSLMQRSVSSHALMKNGVHHPVSALFAELLYSENGPVRRVYSTGDLQRIKGIQHNHQSDSPLSCESSMIVEGMSRACRYSPEEKKVRIERYRNKRNQRNFNRKIKYTCRKTLADSRPRIRGRFARNEEIDKSTVEWSNIGGGEEEDEQDENWVNLFDALVAASLVQEHQDNSSVGLMS</sequence>
<gene>
    <name evidence="1" type="ORF">L6164_019157</name>
</gene>
<evidence type="ECO:0000313" key="2">
    <source>
        <dbReference type="Proteomes" id="UP000828941"/>
    </source>
</evidence>